<accession>A0ABQ3ZXS8</accession>
<comment type="caution">
    <text evidence="2">The sequence shown here is derived from an EMBL/GenBank/DDBJ whole genome shotgun (WGS) entry which is preliminary data.</text>
</comment>
<evidence type="ECO:0000313" key="3">
    <source>
        <dbReference type="Proteomes" id="UP000603200"/>
    </source>
</evidence>
<evidence type="ECO:0008006" key="4">
    <source>
        <dbReference type="Google" id="ProtNLM"/>
    </source>
</evidence>
<evidence type="ECO:0000256" key="1">
    <source>
        <dbReference type="SAM" id="Coils"/>
    </source>
</evidence>
<gene>
    <name evidence="2" type="ORF">Ahu01nite_064930</name>
</gene>
<proteinExistence type="predicted"/>
<dbReference type="EMBL" id="BOMN01000089">
    <property type="protein sequence ID" value="GIE23391.1"/>
    <property type="molecule type" value="Genomic_DNA"/>
</dbReference>
<reference evidence="2 3" key="1">
    <citation type="submission" date="2021-01" db="EMBL/GenBank/DDBJ databases">
        <title>Whole genome shotgun sequence of Actinoplanes humidus NBRC 14915.</title>
        <authorList>
            <person name="Komaki H."/>
            <person name="Tamura T."/>
        </authorList>
    </citation>
    <scope>NUCLEOTIDE SEQUENCE [LARGE SCALE GENOMIC DNA]</scope>
    <source>
        <strain evidence="2 3">NBRC 14915</strain>
    </source>
</reference>
<keyword evidence="1" id="KW-0175">Coiled coil</keyword>
<name>A0ABQ3ZXS8_9ACTN</name>
<dbReference type="Proteomes" id="UP000603200">
    <property type="component" value="Unassembled WGS sequence"/>
</dbReference>
<dbReference type="Pfam" id="PF10824">
    <property type="entry name" value="T7SS_ESX_EspC"/>
    <property type="match status" value="1"/>
</dbReference>
<sequence>MSGESVRFPVDEVRTHAGTVDRVAGDVETARSAVHEVSMDTGAYGQLCQFLPGLLSPLFGLALEAMNESADALQETATKLRAAADETESTDQGTAIRVRAAGSAATPAIELPL</sequence>
<protein>
    <recommendedName>
        <fullName evidence="4">Excreted virulence factor EspC (Type VII ESX diderm)</fullName>
    </recommendedName>
</protein>
<keyword evidence="3" id="KW-1185">Reference proteome</keyword>
<organism evidence="2 3">
    <name type="scientific">Winogradskya humida</name>
    <dbReference type="NCBI Taxonomy" id="113566"/>
    <lineage>
        <taxon>Bacteria</taxon>
        <taxon>Bacillati</taxon>
        <taxon>Actinomycetota</taxon>
        <taxon>Actinomycetes</taxon>
        <taxon>Micromonosporales</taxon>
        <taxon>Micromonosporaceae</taxon>
        <taxon>Winogradskya</taxon>
    </lineage>
</organism>
<feature type="coiled-coil region" evidence="1">
    <location>
        <begin position="63"/>
        <end position="90"/>
    </location>
</feature>
<dbReference type="InterPro" id="IPR022536">
    <property type="entry name" value="EspC"/>
</dbReference>
<evidence type="ECO:0000313" key="2">
    <source>
        <dbReference type="EMBL" id="GIE23391.1"/>
    </source>
</evidence>